<dbReference type="FunFam" id="3.30.70.100:FF:000001">
    <property type="entry name" value="ATPase copper transporting beta"/>
    <property type="match status" value="4"/>
</dbReference>
<feature type="transmembrane region" description="Helical" evidence="17">
    <location>
        <begin position="518"/>
        <end position="541"/>
    </location>
</feature>
<keyword evidence="9" id="KW-0187">Copper transport</keyword>
<evidence type="ECO:0000256" key="2">
    <source>
        <dbReference type="ARBA" id="ARBA00006024"/>
    </source>
</evidence>
<dbReference type="Pfam" id="PF00702">
    <property type="entry name" value="Hydrolase"/>
    <property type="match status" value="1"/>
</dbReference>
<keyword evidence="5 17" id="KW-0812">Transmembrane</keyword>
<dbReference type="NCBIfam" id="TIGR00003">
    <property type="entry name" value="copper ion binding protein"/>
    <property type="match status" value="4"/>
</dbReference>
<dbReference type="InterPro" id="IPR001757">
    <property type="entry name" value="P_typ_ATPase"/>
</dbReference>
<dbReference type="GO" id="GO:0005802">
    <property type="term" value="C:trans-Golgi network"/>
    <property type="evidence" value="ECO:0007669"/>
    <property type="project" value="UniProtKB-ARBA"/>
</dbReference>
<evidence type="ECO:0000256" key="17">
    <source>
        <dbReference type="RuleBase" id="RU362081"/>
    </source>
</evidence>
<sequence length="1290" mass="139472">MDRVAKMQNDTASMAHAVIDVGGMTCMSCVRNIQGRIGDIPGVEHIEVSLEGKKADVVFDPIAISAEKIAEIIDDMGFIASVSKSDSLVSEWKEFSFLVDKTIPRWEEKVKYLITDNPHVEDVLIDFDAGSIVAKLDVSKISENKLEREFEEAGVKITAASICTLNIRGMTCMSCVNKIKSYIERKSGVLYIEINLPKGEGTAWFLPDEINAEEIREAIDDMGFPCNFKGSEIGKGDSINGQVEEFSQGYRFSSGTASESVSVTMTKQTSLKRATIRISGMTCASCVAAIERRVEKIQGKFLRVCKHLVELNEMCVHSISVALMAGKADVKYDSEEISPESIAEAISDAGFPASVIESAKTENGSVVLRIGGMTCSSCVSKIESYLKKQRGIIDVSVALTTQKGKVSFDPDVIGARDIIEIINVSGSSFSPCSEVERLSAYFQGMGFEASLASDGADPYGIAGLRHVSEINQWRNTFLLALTFAVPAMSVMMYFMFLHKMYPNRHFCCVIPGLSLHNLILFCLATPVQFIVGYPFYVAAMAALKHRSTNMDVLIMLATTISYVYSVGVLIAAIALREHDSPRTFLEIPPMLLVFISLGRWLEHIAKGKTSEALAKLMSLQATEATLVQLGPGGDVLTEKVIPVELVQKSDILKVVPGSKLPVDGKVVRGISSTDESLITGESMPVAKRPGCTVIGGSINQNGLLFIRATHVGSESALAQIVKLVEEAQTSKAPIQQLADKIAGIFVPIVCGVSLLTCIIWLTIGYVDVTIIEPTFYTNPAGYSKHEVIFQFAFLCALSVLSIACPCSLGLATPTAVMVGTGVGATNGILIKGAEALENAHKVKCLVFDKTGTITKGKPALSKLCVFVPESVMSIAGIIAVTSTAESNSEHPIATAVAKFGADVLKTIRGENSGRSPIEEESEGKPEFSGLGKSDKFMAAPGYGLKVVVSQIEGVVREISSHSLIKNLLNQGREDCGPRIFRQYSSLILERVNSHSEDVILQVVIGNREWMKKNGVDVLPQVDSLMTEYEHQGQTAVLCAVNGTMVALLVVCDPVKPEAHLAIYQLKKRNLEIILLTGDNIRTARAIASQVGIPRVFAEVLPAHKVSKIKSLQSEGKRVAMIGDGVNDSPALAQADVGIAIGSGTDVALEAADIVLIQNNLLDVLACLDLSRKTVRRIRMNFIFASVYNLVGIPIAAGAFHPFNFVLMPWMGSAAMAASSVSVVCSSLLLRRFRKPKQEDLMTVEYVQAMRARAMALDEDEISLHHGLELDLPRKNTSSTWSSRPTAARMV</sequence>
<protein>
    <recommendedName>
        <fullName evidence="3">P-type Cu(+) transporter</fullName>
        <ecNumber evidence="3">7.2.2.8</ecNumber>
    </recommendedName>
</protein>
<dbReference type="PANTHER" id="PTHR43520:SF8">
    <property type="entry name" value="P-TYPE CU(+) TRANSPORTER"/>
    <property type="match status" value="1"/>
</dbReference>
<dbReference type="InterPro" id="IPR017969">
    <property type="entry name" value="Heavy-metal-associated_CS"/>
</dbReference>
<dbReference type="SUPFAM" id="SSF81660">
    <property type="entry name" value="Metal cation-transporting ATPase, ATP-binding domain N"/>
    <property type="match status" value="1"/>
</dbReference>
<keyword evidence="14" id="KW-0186">Copper</keyword>
<dbReference type="InterPro" id="IPR008250">
    <property type="entry name" value="ATPase_P-typ_transduc_dom_A_sf"/>
</dbReference>
<dbReference type="EMBL" id="CAJPEX010001392">
    <property type="protein sequence ID" value="CAG0919018.1"/>
    <property type="molecule type" value="Genomic_DNA"/>
</dbReference>
<accession>A0A7R9BRU8</accession>
<dbReference type="PRINTS" id="PR00119">
    <property type="entry name" value="CATATPASE"/>
</dbReference>
<evidence type="ECO:0000256" key="12">
    <source>
        <dbReference type="ARBA" id="ARBA00022967"/>
    </source>
</evidence>
<evidence type="ECO:0000313" key="20">
    <source>
        <dbReference type="EMBL" id="CAD7278866.1"/>
    </source>
</evidence>
<feature type="transmembrane region" description="Helical" evidence="17">
    <location>
        <begin position="477"/>
        <end position="497"/>
    </location>
</feature>
<feature type="transmembrane region" description="Helical" evidence="17">
    <location>
        <begin position="787"/>
        <end position="811"/>
    </location>
</feature>
<dbReference type="EMBL" id="OA883429">
    <property type="protein sequence ID" value="CAD7278866.1"/>
    <property type="molecule type" value="Genomic_DNA"/>
</dbReference>
<name>A0A7R9BRU8_9CRUS</name>
<keyword evidence="6 17" id="KW-0479">Metal-binding</keyword>
<keyword evidence="13 17" id="KW-1133">Transmembrane helix</keyword>
<dbReference type="GO" id="GO:0055070">
    <property type="term" value="P:copper ion homeostasis"/>
    <property type="evidence" value="ECO:0007669"/>
    <property type="project" value="TreeGrafter"/>
</dbReference>
<dbReference type="FunFam" id="2.70.150.10:FF:000002">
    <property type="entry name" value="Copper-transporting ATPase 1, putative"/>
    <property type="match status" value="1"/>
</dbReference>
<dbReference type="PROSITE" id="PS01047">
    <property type="entry name" value="HMA_1"/>
    <property type="match status" value="3"/>
</dbReference>
<dbReference type="SFLD" id="SFLDF00027">
    <property type="entry name" value="p-type_atpase"/>
    <property type="match status" value="1"/>
</dbReference>
<dbReference type="GO" id="GO:0016887">
    <property type="term" value="F:ATP hydrolysis activity"/>
    <property type="evidence" value="ECO:0007669"/>
    <property type="project" value="InterPro"/>
</dbReference>
<dbReference type="Proteomes" id="UP000678499">
    <property type="component" value="Unassembled WGS sequence"/>
</dbReference>
<dbReference type="InterPro" id="IPR036412">
    <property type="entry name" value="HAD-like_sf"/>
</dbReference>
<keyword evidence="10 17" id="KW-0067">ATP-binding</keyword>
<evidence type="ECO:0000313" key="21">
    <source>
        <dbReference type="Proteomes" id="UP000678499"/>
    </source>
</evidence>
<dbReference type="InterPro" id="IPR059000">
    <property type="entry name" value="ATPase_P-type_domA"/>
</dbReference>
<dbReference type="GO" id="GO:0140581">
    <property type="term" value="F:P-type monovalent copper transporter activity"/>
    <property type="evidence" value="ECO:0007669"/>
    <property type="project" value="UniProtKB-EC"/>
</dbReference>
<dbReference type="InterPro" id="IPR044492">
    <property type="entry name" value="P_typ_ATPase_HD_dom"/>
</dbReference>
<feature type="domain" description="HMA" evidence="19">
    <location>
        <begin position="15"/>
        <end position="81"/>
    </location>
</feature>
<evidence type="ECO:0000256" key="1">
    <source>
        <dbReference type="ARBA" id="ARBA00004166"/>
    </source>
</evidence>
<feature type="region of interest" description="Disordered" evidence="18">
    <location>
        <begin position="910"/>
        <end position="929"/>
    </location>
</feature>
<feature type="domain" description="HMA" evidence="19">
    <location>
        <begin position="272"/>
        <end position="354"/>
    </location>
</feature>
<dbReference type="Pfam" id="PF00122">
    <property type="entry name" value="E1-E2_ATPase"/>
    <property type="match status" value="1"/>
</dbReference>
<dbReference type="InterPro" id="IPR036163">
    <property type="entry name" value="HMA_dom_sf"/>
</dbReference>
<dbReference type="PROSITE" id="PS50846">
    <property type="entry name" value="HMA_2"/>
    <property type="match status" value="4"/>
</dbReference>
<dbReference type="NCBIfam" id="TIGR01525">
    <property type="entry name" value="ATPase-IB_hvy"/>
    <property type="match status" value="1"/>
</dbReference>
<evidence type="ECO:0000259" key="19">
    <source>
        <dbReference type="PROSITE" id="PS50846"/>
    </source>
</evidence>
<feature type="transmembrane region" description="Helical" evidence="17">
    <location>
        <begin position="1206"/>
        <end position="1229"/>
    </location>
</feature>
<feature type="transmembrane region" description="Helical" evidence="17">
    <location>
        <begin position="741"/>
        <end position="763"/>
    </location>
</feature>
<dbReference type="Gene3D" id="2.70.150.10">
    <property type="entry name" value="Calcium-transporting ATPase, cytoplasmic transduction domain A"/>
    <property type="match status" value="1"/>
</dbReference>
<dbReference type="SUPFAM" id="SSF81665">
    <property type="entry name" value="Calcium ATPase, transmembrane domain M"/>
    <property type="match status" value="1"/>
</dbReference>
<keyword evidence="15" id="KW-0406">Ion transport</keyword>
<evidence type="ECO:0000256" key="13">
    <source>
        <dbReference type="ARBA" id="ARBA00022989"/>
    </source>
</evidence>
<dbReference type="InterPro" id="IPR018303">
    <property type="entry name" value="ATPase_P-typ_P_site"/>
</dbReference>
<gene>
    <name evidence="20" type="ORF">NMOB1V02_LOCUS6560</name>
</gene>
<dbReference type="CDD" id="cd02094">
    <property type="entry name" value="P-type_ATPase_Cu-like"/>
    <property type="match status" value="1"/>
</dbReference>
<dbReference type="GO" id="GO:0043682">
    <property type="term" value="F:P-type divalent copper transporter activity"/>
    <property type="evidence" value="ECO:0007669"/>
    <property type="project" value="TreeGrafter"/>
</dbReference>
<feature type="transmembrane region" description="Helical" evidence="17">
    <location>
        <begin position="553"/>
        <end position="575"/>
    </location>
</feature>
<evidence type="ECO:0000256" key="3">
    <source>
        <dbReference type="ARBA" id="ARBA00012517"/>
    </source>
</evidence>
<reference evidence="20" key="1">
    <citation type="submission" date="2020-11" db="EMBL/GenBank/DDBJ databases">
        <authorList>
            <person name="Tran Van P."/>
        </authorList>
    </citation>
    <scope>NUCLEOTIDE SEQUENCE</scope>
</reference>
<dbReference type="InterPro" id="IPR006121">
    <property type="entry name" value="HMA_dom"/>
</dbReference>
<dbReference type="InterPro" id="IPR023299">
    <property type="entry name" value="ATPase_P-typ_cyto_dom_N"/>
</dbReference>
<evidence type="ECO:0000256" key="6">
    <source>
        <dbReference type="ARBA" id="ARBA00022723"/>
    </source>
</evidence>
<dbReference type="OrthoDB" id="432719at2759"/>
<dbReference type="InterPro" id="IPR006122">
    <property type="entry name" value="HMA_Cu_ion-bd"/>
</dbReference>
<organism evidence="20">
    <name type="scientific">Notodromas monacha</name>
    <dbReference type="NCBI Taxonomy" id="399045"/>
    <lineage>
        <taxon>Eukaryota</taxon>
        <taxon>Metazoa</taxon>
        <taxon>Ecdysozoa</taxon>
        <taxon>Arthropoda</taxon>
        <taxon>Crustacea</taxon>
        <taxon>Oligostraca</taxon>
        <taxon>Ostracoda</taxon>
        <taxon>Podocopa</taxon>
        <taxon>Podocopida</taxon>
        <taxon>Cypridocopina</taxon>
        <taxon>Cypridoidea</taxon>
        <taxon>Cyprididae</taxon>
        <taxon>Notodromas</taxon>
    </lineage>
</organism>
<keyword evidence="16 17" id="KW-0472">Membrane</keyword>
<evidence type="ECO:0000256" key="16">
    <source>
        <dbReference type="ARBA" id="ARBA00023136"/>
    </source>
</evidence>
<dbReference type="Pfam" id="PF00403">
    <property type="entry name" value="HMA"/>
    <property type="match status" value="4"/>
</dbReference>
<evidence type="ECO:0000256" key="14">
    <source>
        <dbReference type="ARBA" id="ARBA00023008"/>
    </source>
</evidence>
<evidence type="ECO:0000256" key="18">
    <source>
        <dbReference type="SAM" id="MobiDB-lite"/>
    </source>
</evidence>
<evidence type="ECO:0000256" key="4">
    <source>
        <dbReference type="ARBA" id="ARBA00022448"/>
    </source>
</evidence>
<dbReference type="InterPro" id="IPR023214">
    <property type="entry name" value="HAD_sf"/>
</dbReference>
<keyword evidence="7" id="KW-0677">Repeat</keyword>
<dbReference type="SFLD" id="SFLDS00003">
    <property type="entry name" value="Haloacid_Dehalogenase"/>
    <property type="match status" value="1"/>
</dbReference>
<keyword evidence="21" id="KW-1185">Reference proteome</keyword>
<evidence type="ECO:0000256" key="15">
    <source>
        <dbReference type="ARBA" id="ARBA00023065"/>
    </source>
</evidence>
<dbReference type="GO" id="GO:0016020">
    <property type="term" value="C:membrane"/>
    <property type="evidence" value="ECO:0007669"/>
    <property type="project" value="UniProtKB-SubCell"/>
</dbReference>
<dbReference type="SUPFAM" id="SSF81653">
    <property type="entry name" value="Calcium ATPase, transduction domain A"/>
    <property type="match status" value="1"/>
</dbReference>
<dbReference type="CDD" id="cd00371">
    <property type="entry name" value="HMA"/>
    <property type="match status" value="4"/>
</dbReference>
<feature type="transmembrane region" description="Helical" evidence="17">
    <location>
        <begin position="1181"/>
        <end position="1200"/>
    </location>
</feature>
<evidence type="ECO:0000256" key="9">
    <source>
        <dbReference type="ARBA" id="ARBA00022796"/>
    </source>
</evidence>
<dbReference type="PROSITE" id="PS00154">
    <property type="entry name" value="ATPASE_E1_E2"/>
    <property type="match status" value="1"/>
</dbReference>
<evidence type="ECO:0000256" key="7">
    <source>
        <dbReference type="ARBA" id="ARBA00022737"/>
    </source>
</evidence>
<evidence type="ECO:0000256" key="11">
    <source>
        <dbReference type="ARBA" id="ARBA00022842"/>
    </source>
</evidence>
<dbReference type="PRINTS" id="PR00942">
    <property type="entry name" value="CUATPASEI"/>
</dbReference>
<dbReference type="SFLD" id="SFLDG00002">
    <property type="entry name" value="C1.7:_P-type_atpase_like"/>
    <property type="match status" value="1"/>
</dbReference>
<feature type="domain" description="HMA" evidence="19">
    <location>
        <begin position="161"/>
        <end position="227"/>
    </location>
</feature>
<dbReference type="PANTHER" id="PTHR43520">
    <property type="entry name" value="ATP7, ISOFORM B"/>
    <property type="match status" value="1"/>
</dbReference>
<dbReference type="Gene3D" id="3.40.1110.10">
    <property type="entry name" value="Calcium-transporting ATPase, cytoplasmic domain N"/>
    <property type="match status" value="1"/>
</dbReference>
<evidence type="ECO:0000256" key="5">
    <source>
        <dbReference type="ARBA" id="ARBA00022692"/>
    </source>
</evidence>
<dbReference type="InterPro" id="IPR023298">
    <property type="entry name" value="ATPase_P-typ_TM_dom_sf"/>
</dbReference>
<evidence type="ECO:0000256" key="10">
    <source>
        <dbReference type="ARBA" id="ARBA00022840"/>
    </source>
</evidence>
<evidence type="ECO:0000256" key="8">
    <source>
        <dbReference type="ARBA" id="ARBA00022741"/>
    </source>
</evidence>
<dbReference type="InterPro" id="IPR027256">
    <property type="entry name" value="P-typ_ATPase_IB"/>
</dbReference>
<comment type="subcellular location">
    <subcellularLocation>
        <location evidence="1">Golgi apparatus</location>
        <location evidence="1">trans-Golgi network membrane</location>
        <topology evidence="1">Multi-pass membrane protein</topology>
    </subcellularLocation>
    <subcellularLocation>
        <location evidence="17">Membrane</location>
    </subcellularLocation>
</comment>
<keyword evidence="8 17" id="KW-0547">Nucleotide-binding</keyword>
<dbReference type="Gene3D" id="3.30.70.100">
    <property type="match status" value="4"/>
</dbReference>
<dbReference type="GO" id="GO:0005507">
    <property type="term" value="F:copper ion binding"/>
    <property type="evidence" value="ECO:0007669"/>
    <property type="project" value="InterPro"/>
</dbReference>
<dbReference type="GO" id="GO:0005524">
    <property type="term" value="F:ATP binding"/>
    <property type="evidence" value="ECO:0007669"/>
    <property type="project" value="UniProtKB-UniRule"/>
</dbReference>
<keyword evidence="11" id="KW-0460">Magnesium</keyword>
<dbReference type="EC" id="7.2.2.8" evidence="3"/>
<feature type="domain" description="HMA" evidence="19">
    <location>
        <begin position="364"/>
        <end position="430"/>
    </location>
</feature>
<proteinExistence type="inferred from homology"/>
<comment type="similarity">
    <text evidence="2 17">Belongs to the cation transport ATPase (P-type) (TC 3.A.3) family. Type IB subfamily.</text>
</comment>
<dbReference type="Gene3D" id="3.40.50.1000">
    <property type="entry name" value="HAD superfamily/HAD-like"/>
    <property type="match status" value="1"/>
</dbReference>
<dbReference type="SUPFAM" id="SSF56784">
    <property type="entry name" value="HAD-like"/>
    <property type="match status" value="1"/>
</dbReference>
<dbReference type="SUPFAM" id="SSF55008">
    <property type="entry name" value="HMA, heavy metal-associated domain"/>
    <property type="match status" value="4"/>
</dbReference>
<dbReference type="NCBIfam" id="TIGR01494">
    <property type="entry name" value="ATPase_P-type"/>
    <property type="match status" value="1"/>
</dbReference>
<dbReference type="FunFam" id="3.40.50.1000:FF:000031">
    <property type="entry name" value="Probable copper-transporting ATPase HMA5"/>
    <property type="match status" value="1"/>
</dbReference>
<keyword evidence="4" id="KW-0813">Transport</keyword>
<keyword evidence="12" id="KW-1278">Translocase</keyword>